<name>A0ABQ8EQW8_BRANA</name>
<keyword evidence="1" id="KW-0472">Membrane</keyword>
<feature type="transmembrane region" description="Helical" evidence="1">
    <location>
        <begin position="48"/>
        <end position="71"/>
    </location>
</feature>
<evidence type="ECO:0000256" key="1">
    <source>
        <dbReference type="SAM" id="Phobius"/>
    </source>
</evidence>
<comment type="caution">
    <text evidence="2">The sequence shown here is derived from an EMBL/GenBank/DDBJ whole genome shotgun (WGS) entry which is preliminary data.</text>
</comment>
<evidence type="ECO:0000313" key="3">
    <source>
        <dbReference type="Proteomes" id="UP000824890"/>
    </source>
</evidence>
<evidence type="ECO:0000313" key="2">
    <source>
        <dbReference type="EMBL" id="KAH0943976.1"/>
    </source>
</evidence>
<dbReference type="EMBL" id="JAGKQM010000001">
    <property type="protein sequence ID" value="KAH0943976.1"/>
    <property type="molecule type" value="Genomic_DNA"/>
</dbReference>
<organism evidence="2 3">
    <name type="scientific">Brassica napus</name>
    <name type="common">Rape</name>
    <dbReference type="NCBI Taxonomy" id="3708"/>
    <lineage>
        <taxon>Eukaryota</taxon>
        <taxon>Viridiplantae</taxon>
        <taxon>Streptophyta</taxon>
        <taxon>Embryophyta</taxon>
        <taxon>Tracheophyta</taxon>
        <taxon>Spermatophyta</taxon>
        <taxon>Magnoliopsida</taxon>
        <taxon>eudicotyledons</taxon>
        <taxon>Gunneridae</taxon>
        <taxon>Pentapetalae</taxon>
        <taxon>rosids</taxon>
        <taxon>malvids</taxon>
        <taxon>Brassicales</taxon>
        <taxon>Brassicaceae</taxon>
        <taxon>Brassiceae</taxon>
        <taxon>Brassica</taxon>
    </lineage>
</organism>
<protein>
    <submittedName>
        <fullName evidence="2">Uncharacterized protein</fullName>
    </submittedName>
</protein>
<accession>A0ABQ8EQW8</accession>
<feature type="transmembrane region" description="Helical" evidence="1">
    <location>
        <begin position="7"/>
        <end position="28"/>
    </location>
</feature>
<dbReference type="SUPFAM" id="SSF103511">
    <property type="entry name" value="Chlorophyll a-b binding protein"/>
    <property type="match status" value="1"/>
</dbReference>
<reference evidence="2 3" key="1">
    <citation type="submission" date="2021-05" db="EMBL/GenBank/DDBJ databases">
        <title>Genome Assembly of Synthetic Allotetraploid Brassica napus Reveals Homoeologous Exchanges between Subgenomes.</title>
        <authorList>
            <person name="Davis J.T."/>
        </authorList>
    </citation>
    <scope>NUCLEOTIDE SEQUENCE [LARGE SCALE GENOMIC DNA]</scope>
    <source>
        <strain evidence="3">cv. Da-Ae</strain>
        <tissue evidence="2">Seedling</tissue>
    </source>
</reference>
<keyword evidence="3" id="KW-1185">Reference proteome</keyword>
<gene>
    <name evidence="2" type="ORF">HID58_003613</name>
</gene>
<dbReference type="Proteomes" id="UP000824890">
    <property type="component" value="Unassembled WGS sequence"/>
</dbReference>
<sequence>MYRIHQVWLVSPSFRTMFPLLVFCLAVLDTANYSDKCEPKFEAAFLVFAYTAEIWNTRACMIGLIGTFIILNKGILEIIGVDVGKELDHLPL</sequence>
<keyword evidence="1" id="KW-1133">Transmembrane helix</keyword>
<keyword evidence="1" id="KW-0812">Transmembrane</keyword>
<proteinExistence type="predicted"/>